<gene>
    <name evidence="3" type="primary">pfh1</name>
    <name evidence="3" type="ORF">SNAT2548_LOCUS5967</name>
</gene>
<evidence type="ECO:0000256" key="1">
    <source>
        <dbReference type="SAM" id="MobiDB-lite"/>
    </source>
</evidence>
<dbReference type="InterPro" id="IPR003593">
    <property type="entry name" value="AAA+_ATPase"/>
</dbReference>
<organism evidence="3 4">
    <name type="scientific">Symbiodinium natans</name>
    <dbReference type="NCBI Taxonomy" id="878477"/>
    <lineage>
        <taxon>Eukaryota</taxon>
        <taxon>Sar</taxon>
        <taxon>Alveolata</taxon>
        <taxon>Dinophyceae</taxon>
        <taxon>Suessiales</taxon>
        <taxon>Symbiodiniaceae</taxon>
        <taxon>Symbiodinium</taxon>
    </lineage>
</organism>
<evidence type="ECO:0000313" key="4">
    <source>
        <dbReference type="Proteomes" id="UP000604046"/>
    </source>
</evidence>
<dbReference type="Pfam" id="PF13604">
    <property type="entry name" value="AAA_30"/>
    <property type="match status" value="1"/>
</dbReference>
<accession>A0A812JE39</accession>
<dbReference type="OrthoDB" id="446882at2759"/>
<dbReference type="Proteomes" id="UP000604046">
    <property type="component" value="Unassembled WGS sequence"/>
</dbReference>
<feature type="region of interest" description="Disordered" evidence="1">
    <location>
        <begin position="185"/>
        <end position="209"/>
    </location>
</feature>
<keyword evidence="4" id="KW-1185">Reference proteome</keyword>
<dbReference type="EMBL" id="CAJNDS010000389">
    <property type="protein sequence ID" value="CAE7200755.1"/>
    <property type="molecule type" value="Genomic_DNA"/>
</dbReference>
<name>A0A812JE39_9DINO</name>
<proteinExistence type="predicted"/>
<dbReference type="Gene3D" id="3.40.50.300">
    <property type="entry name" value="P-loop containing nucleotide triphosphate hydrolases"/>
    <property type="match status" value="1"/>
</dbReference>
<dbReference type="SUPFAM" id="SSF52540">
    <property type="entry name" value="P-loop containing nucleoside triphosphate hydrolases"/>
    <property type="match status" value="1"/>
</dbReference>
<protein>
    <submittedName>
        <fullName evidence="3">Pfh1 protein</fullName>
    </submittedName>
</protein>
<sequence>MLDAGLARWADCEWSLQATAHVAPDCLARALEVMEGAWPEGEEHFAKLSVNALIGLWARSKDVFYSMRTSSHEADAWGSQFLQVFFDAAGACHYDHVYATELFTNRSTRPAHDFVMASEYVAMARISRALREVPPRYLVALKTDCLVCQGLPKKFLPAVEALTRHRHRDGTPKYRFEEVKRLEGDYREPRLETEPPPPPPPHGLGQEPWRHVEDPVAHCLDGGSLLLSGMPGTGKTHLARRIVAQLSAQGEDVTLISKTHCSVQNLGLGAQTADHWVRRTVRAGRCELDWLVVEEVTQLDVGLWADIAELSTNRRVRFLLLGDFRQLPAVQDAFGGAPVLRSLKDSQLLHDLAGGCVHELTENQRSDETIFRFLRWLRVDEPEQPPLREAVQAARELFPRRGRPDTCLVISHAHRMAINDRENRRLAPPDALLIEHHGTGPAGTNQPQTMRVWPGLRLVGAGGRVPKGCFATVREVGERISLDDGQSFAPAELLRHTRLCHAVTYASCQGLTLRGRVYLCDAENPHFSVKHLYVGASRATGAELLSVI</sequence>
<evidence type="ECO:0000313" key="3">
    <source>
        <dbReference type="EMBL" id="CAE7200755.1"/>
    </source>
</evidence>
<comment type="caution">
    <text evidence="3">The sequence shown here is derived from an EMBL/GenBank/DDBJ whole genome shotgun (WGS) entry which is preliminary data.</text>
</comment>
<reference evidence="3" key="1">
    <citation type="submission" date="2021-02" db="EMBL/GenBank/DDBJ databases">
        <authorList>
            <person name="Dougan E. K."/>
            <person name="Rhodes N."/>
            <person name="Thang M."/>
            <person name="Chan C."/>
        </authorList>
    </citation>
    <scope>NUCLEOTIDE SEQUENCE</scope>
</reference>
<dbReference type="InterPro" id="IPR027417">
    <property type="entry name" value="P-loop_NTPase"/>
</dbReference>
<dbReference type="SMART" id="SM00382">
    <property type="entry name" value="AAA"/>
    <property type="match status" value="1"/>
</dbReference>
<evidence type="ECO:0000259" key="2">
    <source>
        <dbReference type="SMART" id="SM00382"/>
    </source>
</evidence>
<dbReference type="AlphaFoldDB" id="A0A812JE39"/>
<feature type="domain" description="AAA+ ATPase" evidence="2">
    <location>
        <begin position="221"/>
        <end position="432"/>
    </location>
</feature>